<sequence>MVVPKFRFWYREKGCFVDDSLYLDSLGNVYRDVTVDFFGPKAIENPIRPLEYIEVMQSTGLFDKNGKEIFEGDVVNIFGEKLSQIYYSEGAFCVEVLNGGTPLHVYLSEHLEIIGNIYENPELVEGLNEK</sequence>
<protein>
    <submittedName>
        <fullName evidence="2">Phage protein</fullName>
    </submittedName>
</protein>
<reference evidence="2 3" key="1">
    <citation type="submission" date="2016-02" db="EMBL/GenBank/DDBJ databases">
        <authorList>
            <consortium name="Pathogen Informatics"/>
        </authorList>
    </citation>
    <scope>NUCLEOTIDE SEQUENCE [LARGE SCALE GENOMIC DNA]</scope>
    <source>
        <strain evidence="2 3">LSS30</strain>
    </source>
</reference>
<dbReference type="Gene3D" id="2.30.30.290">
    <property type="entry name" value="YopX-like domains"/>
    <property type="match status" value="1"/>
</dbReference>
<dbReference type="InterPro" id="IPR019096">
    <property type="entry name" value="YopX_protein"/>
</dbReference>
<dbReference type="RefSeq" id="WP_044753004.1">
    <property type="nucleotide sequence ID" value="NZ_CEDH01000012.1"/>
</dbReference>
<name>A0AAN2UTC6_STRSU</name>
<dbReference type="SUPFAM" id="SSF159006">
    <property type="entry name" value="YopX-like"/>
    <property type="match status" value="1"/>
</dbReference>
<evidence type="ECO:0000313" key="2">
    <source>
        <dbReference type="EMBL" id="CYU74301.1"/>
    </source>
</evidence>
<dbReference type="EMBL" id="FIGH01000008">
    <property type="protein sequence ID" value="CYU74301.1"/>
    <property type="molecule type" value="Genomic_DNA"/>
</dbReference>
<accession>A0AAN2UTC6</accession>
<comment type="caution">
    <text evidence="2">The sequence shown here is derived from an EMBL/GenBank/DDBJ whole genome shotgun (WGS) entry which is preliminary data.</text>
</comment>
<dbReference type="Pfam" id="PF09643">
    <property type="entry name" value="YopX"/>
    <property type="match status" value="1"/>
</dbReference>
<evidence type="ECO:0000259" key="1">
    <source>
        <dbReference type="Pfam" id="PF09643"/>
    </source>
</evidence>
<organism evidence="2 3">
    <name type="scientific">Streptococcus suis</name>
    <dbReference type="NCBI Taxonomy" id="1307"/>
    <lineage>
        <taxon>Bacteria</taxon>
        <taxon>Bacillati</taxon>
        <taxon>Bacillota</taxon>
        <taxon>Bacilli</taxon>
        <taxon>Lactobacillales</taxon>
        <taxon>Streptococcaceae</taxon>
        <taxon>Streptococcus</taxon>
    </lineage>
</organism>
<dbReference type="Proteomes" id="UP000074664">
    <property type="component" value="Unassembled WGS sequence"/>
</dbReference>
<evidence type="ECO:0000313" key="3">
    <source>
        <dbReference type="Proteomes" id="UP000074664"/>
    </source>
</evidence>
<dbReference type="AlphaFoldDB" id="A0AAN2UTC6"/>
<proteinExistence type="predicted"/>
<feature type="domain" description="YopX protein" evidence="1">
    <location>
        <begin position="5"/>
        <end position="125"/>
    </location>
</feature>
<dbReference type="InterPro" id="IPR023385">
    <property type="entry name" value="YopX-like_C"/>
</dbReference>
<gene>
    <name evidence="2" type="ORF">ERS132392_01691</name>
</gene>